<dbReference type="KEGG" id="lbi:LEPBI_I1352"/>
<gene>
    <name evidence="2" type="ordered locus">LEPBI_I1352</name>
</gene>
<sequence length="263" mass="29890">MLYSAPWFKEKRFVLKKSLLILSICMFCLSITAQESGAPEKGKESFEELDKLDQGTNLERKQYKNISENNKDRVINSIKLLTIVTANFGEDVPDSKSALEKIKKDYQIVLRYYYRRAYIASGKAMVALEKDITTLLGKFAKSYDSKTQNLLAECADTITGQEQAQLVDTSTEGAKPVVPYREIAEAQQKLRIAYGQLGLATDMTRDDRFYDAIVHYRIAKDYGIKILTDFKEQEADKKTITDKYAKDLVDNKNQIAGTSQNTK</sequence>
<keyword evidence="1" id="KW-0732">Signal</keyword>
<evidence type="ECO:0000313" key="3">
    <source>
        <dbReference type="Proteomes" id="UP000001847"/>
    </source>
</evidence>
<dbReference type="Proteomes" id="UP000001847">
    <property type="component" value="Chromosome I"/>
</dbReference>
<name>B0SPD8_LEPBP</name>
<protein>
    <submittedName>
        <fullName evidence="2">Uncharacterized protein</fullName>
    </submittedName>
</protein>
<evidence type="ECO:0000313" key="2">
    <source>
        <dbReference type="EMBL" id="ABZ97462.1"/>
    </source>
</evidence>
<dbReference type="AlphaFoldDB" id="B0SPD8"/>
<evidence type="ECO:0000256" key="1">
    <source>
        <dbReference type="SAM" id="SignalP"/>
    </source>
</evidence>
<accession>B0SPD8</accession>
<dbReference type="HOGENOM" id="CLU_1072805_0_0_12"/>
<dbReference type="EMBL" id="CP000786">
    <property type="protein sequence ID" value="ABZ97462.1"/>
    <property type="molecule type" value="Genomic_DNA"/>
</dbReference>
<feature type="signal peptide" evidence="1">
    <location>
        <begin position="1"/>
        <end position="33"/>
    </location>
</feature>
<keyword evidence="3" id="KW-1185">Reference proteome</keyword>
<feature type="chain" id="PRO_5002755435" evidence="1">
    <location>
        <begin position="34"/>
        <end position="263"/>
    </location>
</feature>
<dbReference type="STRING" id="456481.LEPBI_I1352"/>
<proteinExistence type="predicted"/>
<reference evidence="2 3" key="1">
    <citation type="journal article" date="2008" name="PLoS ONE">
        <title>Genome sequence of the saprophyte Leptospira biflexa provides insights into the evolution of Leptospira and the pathogenesis of leptospirosis.</title>
        <authorList>
            <person name="Picardeau M."/>
            <person name="Bulach D.M."/>
            <person name="Bouchier C."/>
            <person name="Zuerner R.L."/>
            <person name="Zidane N."/>
            <person name="Wilson P.J."/>
            <person name="Creno S."/>
            <person name="Kuczek E.S."/>
            <person name="Bommezzadri S."/>
            <person name="Davis J.C."/>
            <person name="McGrath A."/>
            <person name="Johnson M.J."/>
            <person name="Boursaux-Eude C."/>
            <person name="Seemann T."/>
            <person name="Rouy Z."/>
            <person name="Coppel R.L."/>
            <person name="Rood J.I."/>
            <person name="Lajus A."/>
            <person name="Davies J.K."/>
            <person name="Medigue C."/>
            <person name="Adler B."/>
        </authorList>
    </citation>
    <scope>NUCLEOTIDE SEQUENCE [LARGE SCALE GENOMIC DNA]</scope>
    <source>
        <strain evidence="3">Patoc 1 / ATCC 23582 / Paris</strain>
    </source>
</reference>
<organism evidence="2 3">
    <name type="scientific">Leptospira biflexa serovar Patoc (strain Patoc 1 / ATCC 23582 / Paris)</name>
    <dbReference type="NCBI Taxonomy" id="456481"/>
    <lineage>
        <taxon>Bacteria</taxon>
        <taxon>Pseudomonadati</taxon>
        <taxon>Spirochaetota</taxon>
        <taxon>Spirochaetia</taxon>
        <taxon>Leptospirales</taxon>
        <taxon>Leptospiraceae</taxon>
        <taxon>Leptospira</taxon>
    </lineage>
</organism>